<dbReference type="InterPro" id="IPR036291">
    <property type="entry name" value="NAD(P)-bd_dom_sf"/>
</dbReference>
<dbReference type="SUPFAM" id="SSF51735">
    <property type="entry name" value="NAD(P)-binding Rossmann-fold domains"/>
    <property type="match status" value="1"/>
</dbReference>
<comment type="caution">
    <text evidence="6">The sequence shown here is derived from an EMBL/GenBank/DDBJ whole genome shotgun (WGS) entry which is preliminary data.</text>
</comment>
<keyword evidence="4" id="KW-0812">Transmembrane</keyword>
<dbReference type="OrthoDB" id="9803238at2"/>
<protein>
    <submittedName>
        <fullName evidence="6">UDP-N-acetyl-D-glucosamine dehydrogenase</fullName>
    </submittedName>
</protein>
<dbReference type="PIRSF" id="PIRSF500136">
    <property type="entry name" value="UDP_ManNAc_DH"/>
    <property type="match status" value="1"/>
</dbReference>
<dbReference type="InterPro" id="IPR001732">
    <property type="entry name" value="UDP-Glc/GDP-Man_DH_N"/>
</dbReference>
<dbReference type="RefSeq" id="WP_046278678.1">
    <property type="nucleotide sequence ID" value="NZ_LATL02000046.1"/>
</dbReference>
<dbReference type="SUPFAM" id="SSF52413">
    <property type="entry name" value="UDP-glucose/GDP-mannose dehydrogenase C-terminal domain"/>
    <property type="match status" value="1"/>
</dbReference>
<evidence type="ECO:0000313" key="8">
    <source>
        <dbReference type="Proteomes" id="UP000033607"/>
    </source>
</evidence>
<dbReference type="AlphaFoldDB" id="A0A0F5YIB9"/>
<dbReference type="InterPro" id="IPR014027">
    <property type="entry name" value="UDP-Glc/GDP-Man_DH_C"/>
</dbReference>
<dbReference type="PANTHER" id="PTHR43491:SF1">
    <property type="entry name" value="UDP-N-ACETYL-D-MANNOSAMINE DEHYDROGENASE"/>
    <property type="match status" value="1"/>
</dbReference>
<name>A0A0F5YIB9_9CYAN</name>
<evidence type="ECO:0000313" key="6">
    <source>
        <dbReference type="EMBL" id="KKD37945.1"/>
    </source>
</evidence>
<keyword evidence="4" id="KW-1133">Transmembrane helix</keyword>
<dbReference type="GO" id="GO:0051287">
    <property type="term" value="F:NAD binding"/>
    <property type="evidence" value="ECO:0007669"/>
    <property type="project" value="InterPro"/>
</dbReference>
<dbReference type="EMBL" id="LATL02000133">
    <property type="protein sequence ID" value="KMW70542.1"/>
    <property type="molecule type" value="Genomic_DNA"/>
</dbReference>
<evidence type="ECO:0000259" key="5">
    <source>
        <dbReference type="SMART" id="SM00984"/>
    </source>
</evidence>
<evidence type="ECO:0000313" key="7">
    <source>
        <dbReference type="EMBL" id="KMW70542.1"/>
    </source>
</evidence>
<evidence type="ECO:0000256" key="2">
    <source>
        <dbReference type="ARBA" id="ARBA00023027"/>
    </source>
</evidence>
<dbReference type="EMBL" id="LATL02000046">
    <property type="protein sequence ID" value="KKD37945.1"/>
    <property type="molecule type" value="Genomic_DNA"/>
</dbReference>
<evidence type="ECO:0000256" key="1">
    <source>
        <dbReference type="ARBA" id="ARBA00023002"/>
    </source>
</evidence>
<organism evidence="6 8">
    <name type="scientific">Limnoraphis robusta CS-951</name>
    <dbReference type="NCBI Taxonomy" id="1637645"/>
    <lineage>
        <taxon>Bacteria</taxon>
        <taxon>Bacillati</taxon>
        <taxon>Cyanobacteriota</taxon>
        <taxon>Cyanophyceae</taxon>
        <taxon>Oscillatoriophycideae</taxon>
        <taxon>Oscillatoriales</taxon>
        <taxon>Sirenicapillariaceae</taxon>
        <taxon>Limnoraphis</taxon>
    </lineage>
</organism>
<dbReference type="SUPFAM" id="SSF48179">
    <property type="entry name" value="6-phosphogluconate dehydrogenase C-terminal domain-like"/>
    <property type="match status" value="1"/>
</dbReference>
<dbReference type="PANTHER" id="PTHR43491">
    <property type="entry name" value="UDP-N-ACETYL-D-MANNOSAMINE DEHYDROGENASE"/>
    <property type="match status" value="1"/>
</dbReference>
<dbReference type="InterPro" id="IPR008927">
    <property type="entry name" value="6-PGluconate_DH-like_C_sf"/>
</dbReference>
<dbReference type="PIRSF" id="PIRSF000124">
    <property type="entry name" value="UDPglc_GDPman_dh"/>
    <property type="match status" value="1"/>
</dbReference>
<reference evidence="6 8" key="1">
    <citation type="submission" date="2015-06" db="EMBL/GenBank/DDBJ databases">
        <title>Draft genome assembly of filamentous brackish cyanobacterium Limnoraphis robusta strain CS-951.</title>
        <authorList>
            <person name="Willis A."/>
            <person name="Parks M."/>
            <person name="Burford M.A."/>
        </authorList>
    </citation>
    <scope>NUCLEOTIDE SEQUENCE [LARGE SCALE GENOMIC DNA]</scope>
    <source>
        <strain evidence="6 8">CS-951</strain>
    </source>
</reference>
<dbReference type="NCBIfam" id="TIGR03026">
    <property type="entry name" value="NDP-sugDHase"/>
    <property type="match status" value="1"/>
</dbReference>
<dbReference type="Pfam" id="PF00984">
    <property type="entry name" value="UDPG_MGDP_dh"/>
    <property type="match status" value="1"/>
</dbReference>
<sequence length="443" mass="49141">MIDNQKVVLNQLKNKIENRTAIIGIVGLGYVGLPFAVEKTKVGFQVLGVEQNPQRTEQVNQAQNYISDVKDEELKQAVESGKLRAFTTFEPISDADVIVVCVPTPLTKNLTPDLSYIENVTNEIAHHLRPGQLISLESTTYPGTTDEVMKPILEEVSGLKQGEDFFLAHSPERVDPGNKRYTTKNTNKVVGASDANSLAVATLFYAQTIEHVVPVSSAKAAELVKVFENTFRAVNIALVNELAMLCDCMNLNVWEVLDAANTKPFGIMPFYPGPGVGGHCIPLDPHYLEWKAKEFNFSTHFIALAGEINRKMPEFVRQKAWRVLNHKGIAPSRAKILVMGAAYKKDLGDWRESPAIEVISYFLEDGVKVMYHDPYVPEIQVGDCTLSSVELTEATLKAVDLVVIATDHSQIDYVHVVEKAKAVLDTRGVTRHLDCNREKVTLL</sequence>
<gene>
    <name evidence="6" type="ORF">WN50_11465</name>
    <name evidence="7" type="ORF">WN50_34510</name>
</gene>
<keyword evidence="4" id="KW-0472">Membrane</keyword>
<dbReference type="Pfam" id="PF03721">
    <property type="entry name" value="UDPG_MGDP_dh_N"/>
    <property type="match status" value="1"/>
</dbReference>
<dbReference type="Pfam" id="PF03720">
    <property type="entry name" value="UDPG_MGDP_dh_C"/>
    <property type="match status" value="1"/>
</dbReference>
<dbReference type="InterPro" id="IPR028359">
    <property type="entry name" value="UDP_ManNAc/GlcNAc_DH"/>
</dbReference>
<evidence type="ECO:0000256" key="3">
    <source>
        <dbReference type="PIRNR" id="PIRNR000124"/>
    </source>
</evidence>
<dbReference type="GO" id="GO:0016616">
    <property type="term" value="F:oxidoreductase activity, acting on the CH-OH group of donors, NAD or NADP as acceptor"/>
    <property type="evidence" value="ECO:0007669"/>
    <property type="project" value="InterPro"/>
</dbReference>
<keyword evidence="2" id="KW-0520">NAD</keyword>
<dbReference type="GO" id="GO:0016628">
    <property type="term" value="F:oxidoreductase activity, acting on the CH-CH group of donors, NAD or NADP as acceptor"/>
    <property type="evidence" value="ECO:0007669"/>
    <property type="project" value="InterPro"/>
</dbReference>
<dbReference type="Proteomes" id="UP000033607">
    <property type="component" value="Unassembled WGS sequence"/>
</dbReference>
<dbReference type="PATRIC" id="fig|1637645.4.peg.2683"/>
<dbReference type="GO" id="GO:0000271">
    <property type="term" value="P:polysaccharide biosynthetic process"/>
    <property type="evidence" value="ECO:0007669"/>
    <property type="project" value="InterPro"/>
</dbReference>
<dbReference type="SMART" id="SM00984">
    <property type="entry name" value="UDPG_MGDP_dh_C"/>
    <property type="match status" value="1"/>
</dbReference>
<feature type="domain" description="UDP-glucose/GDP-mannose dehydrogenase C-terminal" evidence="5">
    <location>
        <begin position="337"/>
        <end position="432"/>
    </location>
</feature>
<dbReference type="InterPro" id="IPR036220">
    <property type="entry name" value="UDP-Glc/GDP-Man_DH_C_sf"/>
</dbReference>
<accession>A0A0F5YIB9</accession>
<proteinExistence type="inferred from homology"/>
<dbReference type="InterPro" id="IPR014026">
    <property type="entry name" value="UDP-Glc/GDP-Man_DH_dimer"/>
</dbReference>
<dbReference type="InterPro" id="IPR017476">
    <property type="entry name" value="UDP-Glc/GDP-Man"/>
</dbReference>
<feature type="transmembrane region" description="Helical" evidence="4">
    <location>
        <begin position="20"/>
        <end position="37"/>
    </location>
</feature>
<comment type="similarity">
    <text evidence="3">Belongs to the UDP-glucose/GDP-mannose dehydrogenase family.</text>
</comment>
<dbReference type="Gene3D" id="3.40.50.720">
    <property type="entry name" value="NAD(P)-binding Rossmann-like Domain"/>
    <property type="match status" value="2"/>
</dbReference>
<keyword evidence="1" id="KW-0560">Oxidoreductase</keyword>
<evidence type="ECO:0000256" key="4">
    <source>
        <dbReference type="SAM" id="Phobius"/>
    </source>
</evidence>